<evidence type="ECO:0000313" key="5">
    <source>
        <dbReference type="Proteomes" id="UP000068905"/>
    </source>
</evidence>
<reference evidence="4 5" key="1">
    <citation type="journal article" date="2015" name="Genome Announc.">
        <title>Genome Sequence of 'Candidatus Thioglobus singularis' Strain PS1, a Mixotroph from the SUP05 Clade of Marine Gammaproteobacteria.</title>
        <authorList>
            <person name="Marshall K.T."/>
            <person name="Morris R.M."/>
        </authorList>
    </citation>
    <scope>NUCLEOTIDE SEQUENCE [LARGE SCALE GENOMIC DNA]</scope>
    <source>
        <strain evidence="4 5">PS1</strain>
    </source>
</reference>
<dbReference type="Proteomes" id="UP000068905">
    <property type="component" value="Chromosome"/>
</dbReference>
<dbReference type="AlphaFoldDB" id="A0A0M3T2F5"/>
<sequence length="842" mass="96892">MKSRLFKTISTILLILCTQNVFASTWGSGDVNLLKLSIKCSSNANGDKPWNSSITAVATEFTIQGNRFWSGSGKHAGDTGQHIFTGYKTDQSLTITAIGKWLLKSNTWDMYFVSRGNKTMHQHLIDGIPGFEGSGKNRRDCEIKLLNSIPVASALNIEFKNKQISNLKNQVSKLQNGELNIQAETMKLSRQYDRKIANLKKEISDSKNNLEFETKFNEINKEYEDIKNELAIVQQEKSSLESKNLNLDGIVIKLETNYQDLEKKHEKVQQEKSSLESKNKDLNQELNIFKKKEAIEIKRKEDEEKEKLLLIKQNKERVKEEDRKREERKINNLKYELISSEIVVAQNFIRDLEEFVKSNPSEFDIIEIAELLIESKNILNGDWNEVLQTSFLELKNYSKKSNNFNQYKIKKEEERYITAMSQLNSEYALLLSNQKELESKLNENLTSDFAPLIIEKVKIIRSVLNNYTLKLLQSTNFEIDIFKQNLSKQIEEKRIEEENKVIEIRKSKTNLLKLEQLLVENLTNDYSQLIIENINKINKLNYDALNSQDILTSNLSIQNFIYELENGTLLQNLESNNSLESDQSSSKSYKGGSNLFSEFLNSFNLSLSSNMLELTCEDVVNQVKNQKLQTMFGGEIEMIYFDKVSLVNQTKDEILCKSYITTSNAVDAWYNIRLFKKDENVFYEVKARLDSENQDITKIDNSKESSESSSSRRTQKKESQNTLVLGNDASTIPTENTEVISQIETFYVDSCNQDLEILEDNIEISTAMCKCIFNSIMNAGLTKEELFGTNGMYEVYQARAKGTNEGFTDIESKIVDIQMDSVGNCMLETNYFNYLYDLPIKE</sequence>
<feature type="signal peptide" evidence="3">
    <location>
        <begin position="1"/>
        <end position="23"/>
    </location>
</feature>
<gene>
    <name evidence="4" type="ORF">W908_06915</name>
</gene>
<accession>A0A0M3T2F5</accession>
<feature type="region of interest" description="Disordered" evidence="2">
    <location>
        <begin position="697"/>
        <end position="728"/>
    </location>
</feature>
<proteinExistence type="predicted"/>
<feature type="compositionally biased region" description="Basic and acidic residues" evidence="2">
    <location>
        <begin position="697"/>
        <end position="706"/>
    </location>
</feature>
<keyword evidence="3" id="KW-0732">Signal</keyword>
<dbReference type="RefSeq" id="WP_053820485.1">
    <property type="nucleotide sequence ID" value="NZ_CP006911.1"/>
</dbReference>
<dbReference type="EMBL" id="CP006911">
    <property type="protein sequence ID" value="ALE02761.1"/>
    <property type="molecule type" value="Genomic_DNA"/>
</dbReference>
<organism evidence="4 5">
    <name type="scientific">Candidatus Pseudothioglobus singularis PS1</name>
    <dbReference type="NCBI Taxonomy" id="1125411"/>
    <lineage>
        <taxon>Bacteria</taxon>
        <taxon>Pseudomonadati</taxon>
        <taxon>Pseudomonadota</taxon>
        <taxon>Gammaproteobacteria</taxon>
        <taxon>Candidatus Pseudothioglobaceae</taxon>
        <taxon>Candidatus Pseudothioglobus</taxon>
    </lineage>
</organism>
<name>A0A0M3T2F5_9GAMM</name>
<feature type="coiled-coil region" evidence="1">
    <location>
        <begin position="157"/>
        <end position="336"/>
    </location>
</feature>
<keyword evidence="5" id="KW-1185">Reference proteome</keyword>
<dbReference type="KEGG" id="tsn:W908_06915"/>
<keyword evidence="1" id="KW-0175">Coiled coil</keyword>
<evidence type="ECO:0000256" key="3">
    <source>
        <dbReference type="SAM" id="SignalP"/>
    </source>
</evidence>
<evidence type="ECO:0000256" key="2">
    <source>
        <dbReference type="SAM" id="MobiDB-lite"/>
    </source>
</evidence>
<feature type="chain" id="PRO_5005789530" evidence="3">
    <location>
        <begin position="24"/>
        <end position="842"/>
    </location>
</feature>
<protein>
    <submittedName>
        <fullName evidence="4">Uncharacterized protein</fullName>
    </submittedName>
</protein>
<evidence type="ECO:0000313" key="4">
    <source>
        <dbReference type="EMBL" id="ALE02761.1"/>
    </source>
</evidence>
<evidence type="ECO:0000256" key="1">
    <source>
        <dbReference type="SAM" id="Coils"/>
    </source>
</evidence>